<comment type="caution">
    <text evidence="2">The sequence shown here is derived from an EMBL/GenBank/DDBJ whole genome shotgun (WGS) entry which is preliminary data.</text>
</comment>
<feature type="compositionally biased region" description="Basic and acidic residues" evidence="1">
    <location>
        <begin position="1"/>
        <end position="16"/>
    </location>
</feature>
<protein>
    <submittedName>
        <fullName evidence="2">Uncharacterized protein</fullName>
    </submittedName>
</protein>
<reference evidence="2 3" key="1">
    <citation type="journal article" date="2019" name="Int. J. Syst. Evol. Microbiol.">
        <title>The Global Catalogue of Microorganisms (GCM) 10K type strain sequencing project: providing services to taxonomists for standard genome sequencing and annotation.</title>
        <authorList>
            <consortium name="The Broad Institute Genomics Platform"/>
            <consortium name="The Broad Institute Genome Sequencing Center for Infectious Disease"/>
            <person name="Wu L."/>
            <person name="Ma J."/>
        </authorList>
    </citation>
    <scope>NUCLEOTIDE SEQUENCE [LARGE SCALE GENOMIC DNA]</scope>
    <source>
        <strain evidence="2 3">JCM 3367</strain>
    </source>
</reference>
<organism evidence="2 3">
    <name type="scientific">Pilimelia columellifera subsp. columellifera</name>
    <dbReference type="NCBI Taxonomy" id="706583"/>
    <lineage>
        <taxon>Bacteria</taxon>
        <taxon>Bacillati</taxon>
        <taxon>Actinomycetota</taxon>
        <taxon>Actinomycetes</taxon>
        <taxon>Micromonosporales</taxon>
        <taxon>Micromonosporaceae</taxon>
        <taxon>Pilimelia</taxon>
    </lineage>
</organism>
<dbReference type="EMBL" id="BAAARY010000015">
    <property type="protein sequence ID" value="GAA2528391.1"/>
    <property type="molecule type" value="Genomic_DNA"/>
</dbReference>
<sequence>MTYDEHPAESDRHETPTPEPAPVSQVRDNHGVMVETLEGSLSIDMAENAHISGVGQVVIRTVLDRFIAAQMLAPATVQRMVAGYVEREITQVDQPDHVMDLATAITQVKDSSYVVLLGKPGTGLRTAAVAFLDGLLPQRPLHAIPDVADDFNPDKIVAEAEAGYLLRLEEAPGNAELATLVEGFANRLRRDGSRLVVTATPDGWVALGGHHHPGVLRVRPPAPAAVLRQRCPAEAAALLHTPEIAGLVAQATTSDAVRLAGIAAEVVAAEPHATAADWAEEIGAAYHDWTAVLADWFRQHPDVRERHFAVAAAMLEGLPAPVILDAAHHLGRELGEIPIEHREGLGCAGLRELTKQVEAEEAASGLRFPRAEYAESIVAFVRKDRSAAVWPQLWGWAARYAGNPSGDLQRAFASRLADLTVRMSMRHRDHSLVTHLHHWAKIPSLRPYLVDAVTALAASEEVGRHVRQRLYEWSQDGDVARRTVVAAVCRDDFATLYPRVSLTRLGHIADRADDQFSAEVRSAVASMWRQPALRPTVLSRLTTWCASQAPRARTGRLALADLAGADLLHMISGPGPWRQELVESLATPFAGIVTPEGGAALIWALLEAGHVSQEDTAVVAELLAEVVSQPGAGARRAARMCALAFHWRPDDRTPAVAATRDVVHRALHRADPLNTGGIS</sequence>
<accession>A0ABN3NN87</accession>
<proteinExistence type="predicted"/>
<name>A0ABN3NN87_9ACTN</name>
<evidence type="ECO:0000313" key="3">
    <source>
        <dbReference type="Proteomes" id="UP001499978"/>
    </source>
</evidence>
<keyword evidence="3" id="KW-1185">Reference proteome</keyword>
<evidence type="ECO:0000256" key="1">
    <source>
        <dbReference type="SAM" id="MobiDB-lite"/>
    </source>
</evidence>
<dbReference type="Proteomes" id="UP001499978">
    <property type="component" value="Unassembled WGS sequence"/>
</dbReference>
<gene>
    <name evidence="2" type="ORF">GCM10010201_29170</name>
</gene>
<dbReference type="RefSeq" id="WP_344173370.1">
    <property type="nucleotide sequence ID" value="NZ_BAAARY010000015.1"/>
</dbReference>
<evidence type="ECO:0000313" key="2">
    <source>
        <dbReference type="EMBL" id="GAA2528391.1"/>
    </source>
</evidence>
<feature type="region of interest" description="Disordered" evidence="1">
    <location>
        <begin position="1"/>
        <end position="28"/>
    </location>
</feature>